<evidence type="ECO:0000313" key="1">
    <source>
        <dbReference type="EMBL" id="PON34877.1"/>
    </source>
</evidence>
<dbReference type="EMBL" id="JXTB01000638">
    <property type="protein sequence ID" value="PON34877.1"/>
    <property type="molecule type" value="Genomic_DNA"/>
</dbReference>
<dbReference type="Proteomes" id="UP000237105">
    <property type="component" value="Unassembled WGS sequence"/>
</dbReference>
<comment type="caution">
    <text evidence="1">The sequence shown here is derived from an EMBL/GenBank/DDBJ whole genome shotgun (WGS) entry which is preliminary data.</text>
</comment>
<dbReference type="AlphaFoldDB" id="A0A2P5AEA9"/>
<sequence>MVCMGVHWHCILRHIDLHKLFAIKKFICRINHFIPHHFGFIAGHCVRVKKGLVQELEITYNLILRWVNQMHTRSICSNTQRLEPACSNETGNNSVLSNKTLETSREDKTEISYGIL</sequence>
<feature type="non-terminal residue" evidence="1">
    <location>
        <position position="116"/>
    </location>
</feature>
<keyword evidence="2" id="KW-1185">Reference proteome</keyword>
<proteinExistence type="predicted"/>
<gene>
    <name evidence="1" type="ORF">PanWU01x14_340660</name>
</gene>
<evidence type="ECO:0000313" key="2">
    <source>
        <dbReference type="Proteomes" id="UP000237105"/>
    </source>
</evidence>
<dbReference type="OrthoDB" id="10292065at2759"/>
<reference evidence="2" key="1">
    <citation type="submission" date="2016-06" db="EMBL/GenBank/DDBJ databases">
        <title>Parallel loss of symbiosis genes in relatives of nitrogen-fixing non-legume Parasponia.</title>
        <authorList>
            <person name="Van Velzen R."/>
            <person name="Holmer R."/>
            <person name="Bu F."/>
            <person name="Rutten L."/>
            <person name="Van Zeijl A."/>
            <person name="Liu W."/>
            <person name="Santuari L."/>
            <person name="Cao Q."/>
            <person name="Sharma T."/>
            <person name="Shen D."/>
            <person name="Roswanjaya Y."/>
            <person name="Wardhani T."/>
            <person name="Kalhor M.S."/>
            <person name="Jansen J."/>
            <person name="Van den Hoogen J."/>
            <person name="Gungor B."/>
            <person name="Hartog M."/>
            <person name="Hontelez J."/>
            <person name="Verver J."/>
            <person name="Yang W.-C."/>
            <person name="Schijlen E."/>
            <person name="Repin R."/>
            <person name="Schilthuizen M."/>
            <person name="Schranz E."/>
            <person name="Heidstra R."/>
            <person name="Miyata K."/>
            <person name="Fedorova E."/>
            <person name="Kohlen W."/>
            <person name="Bisseling T."/>
            <person name="Smit S."/>
            <person name="Geurts R."/>
        </authorList>
    </citation>
    <scope>NUCLEOTIDE SEQUENCE [LARGE SCALE GENOMIC DNA]</scope>
    <source>
        <strain evidence="2">cv. WU1-14</strain>
    </source>
</reference>
<protein>
    <submittedName>
        <fullName evidence="1">Uncharacterized protein</fullName>
    </submittedName>
</protein>
<name>A0A2P5AEA9_PARAD</name>
<organism evidence="1 2">
    <name type="scientific">Parasponia andersonii</name>
    <name type="common">Sponia andersonii</name>
    <dbReference type="NCBI Taxonomy" id="3476"/>
    <lineage>
        <taxon>Eukaryota</taxon>
        <taxon>Viridiplantae</taxon>
        <taxon>Streptophyta</taxon>
        <taxon>Embryophyta</taxon>
        <taxon>Tracheophyta</taxon>
        <taxon>Spermatophyta</taxon>
        <taxon>Magnoliopsida</taxon>
        <taxon>eudicotyledons</taxon>
        <taxon>Gunneridae</taxon>
        <taxon>Pentapetalae</taxon>
        <taxon>rosids</taxon>
        <taxon>fabids</taxon>
        <taxon>Rosales</taxon>
        <taxon>Cannabaceae</taxon>
        <taxon>Parasponia</taxon>
    </lineage>
</organism>
<accession>A0A2P5AEA9</accession>